<gene>
    <name evidence="3" type="ORF">NKR19_g9549</name>
</gene>
<dbReference type="Gene3D" id="3.90.550.20">
    <property type="match status" value="1"/>
</dbReference>
<dbReference type="InterPro" id="IPR029044">
    <property type="entry name" value="Nucleotide-diphossugar_trans"/>
</dbReference>
<dbReference type="Proteomes" id="UP001174691">
    <property type="component" value="Unassembled WGS sequence"/>
</dbReference>
<evidence type="ECO:0000313" key="4">
    <source>
        <dbReference type="Proteomes" id="UP001174691"/>
    </source>
</evidence>
<accession>A0AA38RGN8</accession>
<dbReference type="PANTHER" id="PTHR32385:SF23">
    <property type="entry name" value="NUCLEOTIDE-DIPHOSPHO-SUGAR TRANSFERASE"/>
    <property type="match status" value="1"/>
</dbReference>
<dbReference type="GO" id="GO:0016020">
    <property type="term" value="C:membrane"/>
    <property type="evidence" value="ECO:0007669"/>
    <property type="project" value="GOC"/>
</dbReference>
<comment type="similarity">
    <text evidence="1">Belongs to the glycosyltransferase 32 family.</text>
</comment>
<evidence type="ECO:0000256" key="2">
    <source>
        <dbReference type="ARBA" id="ARBA00022679"/>
    </source>
</evidence>
<dbReference type="GO" id="GO:0051999">
    <property type="term" value="P:mannosyl-inositol phosphorylceramide biosynthetic process"/>
    <property type="evidence" value="ECO:0007669"/>
    <property type="project" value="TreeGrafter"/>
</dbReference>
<organism evidence="3 4">
    <name type="scientific">Coniochaeta hoffmannii</name>
    <dbReference type="NCBI Taxonomy" id="91930"/>
    <lineage>
        <taxon>Eukaryota</taxon>
        <taxon>Fungi</taxon>
        <taxon>Dikarya</taxon>
        <taxon>Ascomycota</taxon>
        <taxon>Pezizomycotina</taxon>
        <taxon>Sordariomycetes</taxon>
        <taxon>Sordariomycetidae</taxon>
        <taxon>Coniochaetales</taxon>
        <taxon>Coniochaetaceae</taxon>
        <taxon>Coniochaeta</taxon>
    </lineage>
</organism>
<dbReference type="PANTHER" id="PTHR32385">
    <property type="entry name" value="MANNOSYL PHOSPHORYLINOSITOL CERAMIDE SYNTHASE"/>
    <property type="match status" value="1"/>
</dbReference>
<dbReference type="InterPro" id="IPR051706">
    <property type="entry name" value="Glycosyltransferase_domain"/>
</dbReference>
<sequence>MDDWEWVLWTDDDNLELVRRYFPWLEDTFASLPGDIYRADLARNLYMYLFGGVYIDLDTECLRPTSAALDALHVSHAATDASNTTVRGGAEHQRQVAMFGRMGNDANFQHSIPNAWMAAPPGHPFFLMPLVAAKAAIAEGRSLLHKLWHYWPSAEQMTGPIALRKAIRQYQTRGLGLEVRRLAAVGPFAAARPQDLRNDLVLLDDFWVYPFNWRKADLRAICSVEKEGFDAERCKAMLETSEKGSISITYWSHTHRGKGVDEHNIGTLNQED</sequence>
<dbReference type="GO" id="GO:0000030">
    <property type="term" value="F:mannosyltransferase activity"/>
    <property type="evidence" value="ECO:0007669"/>
    <property type="project" value="TreeGrafter"/>
</dbReference>
<evidence type="ECO:0000256" key="1">
    <source>
        <dbReference type="ARBA" id="ARBA00009003"/>
    </source>
</evidence>
<reference evidence="3" key="1">
    <citation type="submission" date="2022-07" db="EMBL/GenBank/DDBJ databases">
        <title>Fungi with potential for degradation of polypropylene.</title>
        <authorList>
            <person name="Gostincar C."/>
        </authorList>
    </citation>
    <scope>NUCLEOTIDE SEQUENCE</scope>
    <source>
        <strain evidence="3">EXF-13287</strain>
    </source>
</reference>
<evidence type="ECO:0000313" key="3">
    <source>
        <dbReference type="EMBL" id="KAJ9131379.1"/>
    </source>
</evidence>
<dbReference type="AlphaFoldDB" id="A0AA38RGN8"/>
<keyword evidence="4" id="KW-1185">Reference proteome</keyword>
<dbReference type="EMBL" id="JANBVN010000237">
    <property type="protein sequence ID" value="KAJ9131379.1"/>
    <property type="molecule type" value="Genomic_DNA"/>
</dbReference>
<keyword evidence="2" id="KW-0808">Transferase</keyword>
<proteinExistence type="inferred from homology"/>
<dbReference type="InterPro" id="IPR007577">
    <property type="entry name" value="GlycoTrfase_DXD_sugar-bd_CS"/>
</dbReference>
<protein>
    <submittedName>
        <fullName evidence="3">Glycosyltransferase family 32 protein</fullName>
    </submittedName>
</protein>
<comment type="caution">
    <text evidence="3">The sequence shown here is derived from an EMBL/GenBank/DDBJ whole genome shotgun (WGS) entry which is preliminary data.</text>
</comment>
<name>A0AA38RGN8_9PEZI</name>
<dbReference type="SUPFAM" id="SSF53448">
    <property type="entry name" value="Nucleotide-diphospho-sugar transferases"/>
    <property type="match status" value="1"/>
</dbReference>
<dbReference type="Pfam" id="PF04488">
    <property type="entry name" value="Gly_transf_sug"/>
    <property type="match status" value="1"/>
</dbReference>